<name>A0A344LUU0_9FLAO</name>
<keyword evidence="2" id="KW-1185">Reference proteome</keyword>
<accession>A0A344LUU0</accession>
<evidence type="ECO:0000313" key="1">
    <source>
        <dbReference type="EMBL" id="AXB57682.1"/>
    </source>
</evidence>
<dbReference type="KEGG" id="ffl:HYN86_14185"/>
<gene>
    <name evidence="1" type="ORF">HYN86_14185</name>
</gene>
<dbReference type="EMBL" id="CP030261">
    <property type="protein sequence ID" value="AXB57682.1"/>
    <property type="molecule type" value="Genomic_DNA"/>
</dbReference>
<reference evidence="1 2" key="1">
    <citation type="submission" date="2018-06" db="EMBL/GenBank/DDBJ databases">
        <title>Genome sequencing of Flavobacterium.</title>
        <authorList>
            <person name="Baek M.-G."/>
            <person name="Yi H."/>
        </authorList>
    </citation>
    <scope>NUCLEOTIDE SEQUENCE [LARGE SCALE GENOMIC DNA]</scope>
    <source>
        <strain evidence="1 2">HYN0086</strain>
    </source>
</reference>
<dbReference type="AlphaFoldDB" id="A0A344LUU0"/>
<organism evidence="1 2">
    <name type="scientific">Flavobacterium fluviale</name>
    <dbReference type="NCBI Taxonomy" id="2249356"/>
    <lineage>
        <taxon>Bacteria</taxon>
        <taxon>Pseudomonadati</taxon>
        <taxon>Bacteroidota</taxon>
        <taxon>Flavobacteriia</taxon>
        <taxon>Flavobacteriales</taxon>
        <taxon>Flavobacteriaceae</taxon>
        <taxon>Flavobacterium</taxon>
    </lineage>
</organism>
<dbReference type="Proteomes" id="UP000251561">
    <property type="component" value="Chromosome"/>
</dbReference>
<sequence>MQDVENTSEKLVIGMECHIISKRNGPRSDQKYNGDYDGYENLILLCPNDHKKIDGLVENYPTSKLRLLKSNHEAWIKTTLEQNPSAFANDRLNIKSLERINSGRHLFELVRGAHVFDFNHDDLFTEDEAELIGSFFEDLQDNGDILSDMGYSETAKYEIHLNQEIKKILELGFILYGIRRNARYWDGSGNELGEFDTATVVAARKDHPAIIGNFLIAKFKPRSKLYL</sequence>
<evidence type="ECO:0000313" key="2">
    <source>
        <dbReference type="Proteomes" id="UP000251561"/>
    </source>
</evidence>
<proteinExistence type="predicted"/>
<protein>
    <submittedName>
        <fullName evidence="1">Uncharacterized protein</fullName>
    </submittedName>
</protein>
<dbReference type="OrthoDB" id="5379188at2"/>